<keyword evidence="3" id="KW-1185">Reference proteome</keyword>
<comment type="caution">
    <text evidence="2">The sequence shown here is derived from an EMBL/GenBank/DDBJ whole genome shotgun (WGS) entry which is preliminary data.</text>
</comment>
<keyword evidence="1" id="KW-0812">Transmembrane</keyword>
<reference evidence="2 3" key="1">
    <citation type="submission" date="2017-08" db="EMBL/GenBank/DDBJ databases">
        <title>Comparative genomics of non-oral Prevotella species.</title>
        <authorList>
            <person name="Accetto T."/>
            <person name="Nograsek B."/>
            <person name="Avgustin G."/>
        </authorList>
    </citation>
    <scope>NUCLEOTIDE SEQUENCE [LARGE SCALE GENOMIC DNA]</scope>
    <source>
        <strain evidence="2 3">TC1-1</strain>
    </source>
</reference>
<proteinExistence type="predicted"/>
<dbReference type="Proteomes" id="UP000216189">
    <property type="component" value="Unassembled WGS sequence"/>
</dbReference>
<accession>A0ABX4EHH8</accession>
<name>A0ABX4EHH8_SEGBR</name>
<dbReference type="RefSeq" id="WP_094448517.1">
    <property type="nucleotide sequence ID" value="NZ_CP091802.1"/>
</dbReference>
<organism evidence="2 3">
    <name type="scientific">Segatella bryantii</name>
    <name type="common">Prevotella bryantii</name>
    <dbReference type="NCBI Taxonomy" id="77095"/>
    <lineage>
        <taxon>Bacteria</taxon>
        <taxon>Pseudomonadati</taxon>
        <taxon>Bacteroidota</taxon>
        <taxon>Bacteroidia</taxon>
        <taxon>Bacteroidales</taxon>
        <taxon>Prevotellaceae</taxon>
        <taxon>Segatella</taxon>
    </lineage>
</organism>
<sequence>MNKSKTFIKIIVRFIAACLLLIGLMANYIPFDNEDEMELLDSSYHYELKTMDANLKTVVQESGLEHTPYCPTLYPYTWRLRYRILLLKESIENAFFTFYL</sequence>
<feature type="transmembrane region" description="Helical" evidence="1">
    <location>
        <begin position="12"/>
        <end position="31"/>
    </location>
</feature>
<protein>
    <submittedName>
        <fullName evidence="2">Uncharacterized protein</fullName>
    </submittedName>
</protein>
<evidence type="ECO:0000256" key="1">
    <source>
        <dbReference type="SAM" id="Phobius"/>
    </source>
</evidence>
<evidence type="ECO:0000313" key="2">
    <source>
        <dbReference type="EMBL" id="OYP55330.1"/>
    </source>
</evidence>
<gene>
    <name evidence="2" type="ORF">CIK91_07440</name>
</gene>
<evidence type="ECO:0000313" key="3">
    <source>
        <dbReference type="Proteomes" id="UP000216189"/>
    </source>
</evidence>
<keyword evidence="1" id="KW-1133">Transmembrane helix</keyword>
<dbReference type="EMBL" id="NPJF01000030">
    <property type="protein sequence ID" value="OYP55330.1"/>
    <property type="molecule type" value="Genomic_DNA"/>
</dbReference>
<keyword evidence="1" id="KW-0472">Membrane</keyword>